<keyword evidence="3" id="KW-1185">Reference proteome</keyword>
<evidence type="ECO:0000313" key="2">
    <source>
        <dbReference type="EMBL" id="MCP8999502.1"/>
    </source>
</evidence>
<evidence type="ECO:0000313" key="3">
    <source>
        <dbReference type="Proteomes" id="UP001524318"/>
    </source>
</evidence>
<dbReference type="InterPro" id="IPR016181">
    <property type="entry name" value="Acyl_CoA_acyltransferase"/>
</dbReference>
<dbReference type="CDD" id="cd04301">
    <property type="entry name" value="NAT_SF"/>
    <property type="match status" value="1"/>
</dbReference>
<dbReference type="Pfam" id="PF00583">
    <property type="entry name" value="Acetyltransf_1"/>
    <property type="match status" value="1"/>
</dbReference>
<accession>A0ABT1LM34</accession>
<dbReference type="SUPFAM" id="SSF55729">
    <property type="entry name" value="Acyl-CoA N-acyltransferases (Nat)"/>
    <property type="match status" value="1"/>
</dbReference>
<reference evidence="2 3" key="1">
    <citation type="submission" date="2022-06" db="EMBL/GenBank/DDBJ databases">
        <title>Pseudarthrobacter sp. strain RMG13 Genome sequencing and assembly.</title>
        <authorList>
            <person name="Kim I."/>
        </authorList>
    </citation>
    <scope>NUCLEOTIDE SEQUENCE [LARGE SCALE GENOMIC DNA]</scope>
    <source>
        <strain evidence="2 3">RMG13</strain>
    </source>
</reference>
<protein>
    <submittedName>
        <fullName evidence="2">GNAT family N-acetyltransferase</fullName>
    </submittedName>
</protein>
<organism evidence="2 3">
    <name type="scientific">Pseudarthrobacter humi</name>
    <dbReference type="NCBI Taxonomy" id="2952523"/>
    <lineage>
        <taxon>Bacteria</taxon>
        <taxon>Bacillati</taxon>
        <taxon>Actinomycetota</taxon>
        <taxon>Actinomycetes</taxon>
        <taxon>Micrococcales</taxon>
        <taxon>Micrococcaceae</taxon>
        <taxon>Pseudarthrobacter</taxon>
    </lineage>
</organism>
<dbReference type="Gene3D" id="3.40.630.30">
    <property type="match status" value="1"/>
</dbReference>
<proteinExistence type="predicted"/>
<comment type="caution">
    <text evidence="2">The sequence shown here is derived from an EMBL/GenBank/DDBJ whole genome shotgun (WGS) entry which is preliminary data.</text>
</comment>
<gene>
    <name evidence="2" type="ORF">NFC73_07125</name>
</gene>
<dbReference type="Proteomes" id="UP001524318">
    <property type="component" value="Unassembled WGS sequence"/>
</dbReference>
<dbReference type="RefSeq" id="WP_254748876.1">
    <property type="nucleotide sequence ID" value="NZ_JANCLV010000004.1"/>
</dbReference>
<dbReference type="InterPro" id="IPR000182">
    <property type="entry name" value="GNAT_dom"/>
</dbReference>
<evidence type="ECO:0000259" key="1">
    <source>
        <dbReference type="PROSITE" id="PS51186"/>
    </source>
</evidence>
<name>A0ABT1LM34_9MICC</name>
<feature type="domain" description="N-acetyltransferase" evidence="1">
    <location>
        <begin position="125"/>
        <end position="264"/>
    </location>
</feature>
<sequence>MASTSDILAAYDSQLRRLVPPAVPAGHEYQLLGPLLRVTGQRRGFIESARDVGVEGGMLDRLIDEQRDYFAGRGEAVEWKIRAHDLPVDIESRLLAAGFAPEDRETVLVGETAAMAGDLAVPEGIRVRPVSERGDLERIARMNSAVWGVDYSWVAADLHQRLASDPENLVVFVAEASGEVVSAAWLEINPDTDFAGLWGGSTLPAWRGRGIYKALVSARAQVAAARGAKYLQVDASADSEPILRRLGFRAITTTIPFVWTPPAGGASPGAAG</sequence>
<dbReference type="PROSITE" id="PS51186">
    <property type="entry name" value="GNAT"/>
    <property type="match status" value="1"/>
</dbReference>
<dbReference type="EMBL" id="JANCLV010000004">
    <property type="protein sequence ID" value="MCP8999502.1"/>
    <property type="molecule type" value="Genomic_DNA"/>
</dbReference>